<dbReference type="AlphaFoldDB" id="A0A8B6MCL0"/>
<reference evidence="1 2" key="1">
    <citation type="submission" date="2019-05" db="EMBL/GenBank/DDBJ databases">
        <authorList>
            <person name="Farhan Ul Haque M."/>
        </authorList>
    </citation>
    <scope>NUCLEOTIDE SEQUENCE [LARGE SCALE GENOMIC DNA]</scope>
    <source>
        <strain evidence="1">2</strain>
    </source>
</reference>
<proteinExistence type="predicted"/>
<dbReference type="Proteomes" id="UP000485880">
    <property type="component" value="Unassembled WGS sequence"/>
</dbReference>
<dbReference type="EMBL" id="CABFMQ020000142">
    <property type="protein sequence ID" value="VTZ52471.1"/>
    <property type="molecule type" value="Genomic_DNA"/>
</dbReference>
<gene>
    <name evidence="1" type="ORF">MPC4_80142</name>
</gene>
<dbReference type="RefSeq" id="WP_174514043.1">
    <property type="nucleotide sequence ID" value="NZ_CABFMQ020000142.1"/>
</dbReference>
<accession>A0A8B6MCL0</accession>
<evidence type="ECO:0000313" key="1">
    <source>
        <dbReference type="EMBL" id="VTZ52471.1"/>
    </source>
</evidence>
<protein>
    <submittedName>
        <fullName evidence="1">Uncharacterized protein</fullName>
    </submittedName>
</protein>
<organism evidence="1 2">
    <name type="scientific">Methylocella tundrae</name>
    <dbReference type="NCBI Taxonomy" id="227605"/>
    <lineage>
        <taxon>Bacteria</taxon>
        <taxon>Pseudomonadati</taxon>
        <taxon>Pseudomonadota</taxon>
        <taxon>Alphaproteobacteria</taxon>
        <taxon>Hyphomicrobiales</taxon>
        <taxon>Beijerinckiaceae</taxon>
        <taxon>Methylocella</taxon>
    </lineage>
</organism>
<keyword evidence="2" id="KW-1185">Reference proteome</keyword>
<sequence length="458" mass="44997">MTDILGPGATATNVTTTRPADSRIMAAIDTWLQDCTSSTAQDGTEISAEFLNGVLANLRILARGNGPQISGAPVVPEDNSDLMLLNAALHLIQRGKMHVATDAGGVNALVAQLSPVPPELVDGMLIVMRPAIANIPGPVTLSAAGVINAVVSSTGAPLVGGELNPSLFSAFRWNVTLGKWQLGESVPEAAMVHFGADTSAAANTIVANVAPAISSYKPGMLFSVPIANPNTGPSQANFNGLGLKNIVLNNSGAALSGGEMSNIGGYTALFLYDGVSLRLLNPLPKGVSRIVPFMSSGTFIPGGSLVMVQEWAGAAAGRNVGGSSYTAGQGGGAGEYRYGYFQVTPGVGIAVTVGAGAAAGSNGNGGASSFGALMTAMGAIGTAGGTGGFGGYGFAGGAGSPGFSNGNVTGAIVVIGSGGVPYLAGLFGSGGQGGDGGPSGNPNGRAGQGGFVLVSEVG</sequence>
<evidence type="ECO:0000313" key="2">
    <source>
        <dbReference type="Proteomes" id="UP000485880"/>
    </source>
</evidence>
<name>A0A8B6MCL0_METTU</name>
<comment type="caution">
    <text evidence="1">The sequence shown here is derived from an EMBL/GenBank/DDBJ whole genome shotgun (WGS) entry which is preliminary data.</text>
</comment>